<evidence type="ECO:0000313" key="3">
    <source>
        <dbReference type="Proteomes" id="UP001595528"/>
    </source>
</evidence>
<dbReference type="PANTHER" id="PTHR35850:SF1">
    <property type="entry name" value="TYPE VI SECRETION SYSTEM SHEATH PROTEIN TSSB1"/>
    <property type="match status" value="1"/>
</dbReference>
<dbReference type="PANTHER" id="PTHR35850">
    <property type="entry name" value="CYTOPLASMIC PROTEIN-RELATED"/>
    <property type="match status" value="1"/>
</dbReference>
<dbReference type="Proteomes" id="UP001595528">
    <property type="component" value="Unassembled WGS sequence"/>
</dbReference>
<comment type="caution">
    <text evidence="2">The sequence shown here is derived from an EMBL/GenBank/DDBJ whole genome shotgun (WGS) entry which is preliminary data.</text>
</comment>
<proteinExistence type="predicted"/>
<evidence type="ECO:0000313" key="2">
    <source>
        <dbReference type="EMBL" id="MFC3229491.1"/>
    </source>
</evidence>
<dbReference type="InterPro" id="IPR008312">
    <property type="entry name" value="T6SS_TssB1"/>
</dbReference>
<reference evidence="3" key="1">
    <citation type="journal article" date="2019" name="Int. J. Syst. Evol. Microbiol.">
        <title>The Global Catalogue of Microorganisms (GCM) 10K type strain sequencing project: providing services to taxonomists for standard genome sequencing and annotation.</title>
        <authorList>
            <consortium name="The Broad Institute Genomics Platform"/>
            <consortium name="The Broad Institute Genome Sequencing Center for Infectious Disease"/>
            <person name="Wu L."/>
            <person name="Ma J."/>
        </authorList>
    </citation>
    <scope>NUCLEOTIDE SEQUENCE [LARGE SCALE GENOMIC DNA]</scope>
    <source>
        <strain evidence="3">KCTC 42964</strain>
    </source>
</reference>
<feature type="compositionally biased region" description="Acidic residues" evidence="1">
    <location>
        <begin position="169"/>
        <end position="191"/>
    </location>
</feature>
<protein>
    <submittedName>
        <fullName evidence="2">Type VI secretion system contractile sheath small subunit</fullName>
    </submittedName>
</protein>
<dbReference type="PIRSF" id="PIRSF028301">
    <property type="entry name" value="UCP028301"/>
    <property type="match status" value="1"/>
</dbReference>
<evidence type="ECO:0000256" key="1">
    <source>
        <dbReference type="SAM" id="MobiDB-lite"/>
    </source>
</evidence>
<sequence>MAESTQKKLSRVRPPRVQITYDVEIGDAIEKRELPFVVGIMSDLTGKSKVPMQKLRDRKFTEIDRDNINDVMSSLAPRAAFQVDNKLANDGTKLNVEVNFRNMEDFDPVNVIGQVKPLNELLKARRKLNDLLAKLDGNDELDGILADVIGNTERQQEVRSAVASMAPAQEDEDDSTDGDAPSEDNPEEPRA</sequence>
<name>A0ABV7L535_9PROT</name>
<dbReference type="EMBL" id="JBHRTR010000032">
    <property type="protein sequence ID" value="MFC3229491.1"/>
    <property type="molecule type" value="Genomic_DNA"/>
</dbReference>
<organism evidence="2 3">
    <name type="scientific">Marinibaculum pumilum</name>
    <dbReference type="NCBI Taxonomy" id="1766165"/>
    <lineage>
        <taxon>Bacteria</taxon>
        <taxon>Pseudomonadati</taxon>
        <taxon>Pseudomonadota</taxon>
        <taxon>Alphaproteobacteria</taxon>
        <taxon>Rhodospirillales</taxon>
        <taxon>Rhodospirillaceae</taxon>
        <taxon>Marinibaculum</taxon>
    </lineage>
</organism>
<keyword evidence="3" id="KW-1185">Reference proteome</keyword>
<gene>
    <name evidence="2" type="primary">tssB</name>
    <name evidence="2" type="ORF">ACFOGJ_19745</name>
</gene>
<accession>A0ABV7L535</accession>
<dbReference type="NCBIfam" id="TIGR03358">
    <property type="entry name" value="VI_chp_5"/>
    <property type="match status" value="1"/>
</dbReference>
<feature type="region of interest" description="Disordered" evidence="1">
    <location>
        <begin position="156"/>
        <end position="191"/>
    </location>
</feature>
<dbReference type="RefSeq" id="WP_379903753.1">
    <property type="nucleotide sequence ID" value="NZ_JBHRTR010000032.1"/>
</dbReference>
<dbReference type="Pfam" id="PF05591">
    <property type="entry name" value="T6SS_VipA"/>
    <property type="match status" value="1"/>
</dbReference>